<feature type="region of interest" description="Disordered" evidence="1">
    <location>
        <begin position="39"/>
        <end position="76"/>
    </location>
</feature>
<evidence type="ECO:0000256" key="2">
    <source>
        <dbReference type="SAM" id="Phobius"/>
    </source>
</evidence>
<feature type="transmembrane region" description="Helical" evidence="2">
    <location>
        <begin position="12"/>
        <end position="34"/>
    </location>
</feature>
<feature type="region of interest" description="Disordered" evidence="1">
    <location>
        <begin position="137"/>
        <end position="187"/>
    </location>
</feature>
<reference evidence="3" key="1">
    <citation type="submission" date="2014-12" db="EMBL/GenBank/DDBJ databases">
        <title>Insight into the proteome of Arion vulgaris.</title>
        <authorList>
            <person name="Aradska J."/>
            <person name="Bulat T."/>
            <person name="Smidak R."/>
            <person name="Sarate P."/>
            <person name="Gangsoo J."/>
            <person name="Sialana F."/>
            <person name="Bilban M."/>
            <person name="Lubec G."/>
        </authorList>
    </citation>
    <scope>NUCLEOTIDE SEQUENCE</scope>
    <source>
        <tissue evidence="3">Skin</tissue>
    </source>
</reference>
<feature type="compositionally biased region" description="Basic and acidic residues" evidence="1">
    <location>
        <begin position="39"/>
        <end position="58"/>
    </location>
</feature>
<keyword evidence="2" id="KW-0812">Transmembrane</keyword>
<keyword evidence="2" id="KW-0472">Membrane</keyword>
<feature type="compositionally biased region" description="Low complexity" evidence="1">
    <location>
        <begin position="137"/>
        <end position="155"/>
    </location>
</feature>
<protein>
    <recommendedName>
        <fullName evidence="4">BZIP domain-containing protein</fullName>
    </recommendedName>
</protein>
<keyword evidence="2" id="KW-1133">Transmembrane helix</keyword>
<feature type="non-terminal residue" evidence="3">
    <location>
        <position position="1"/>
    </location>
</feature>
<sequence>LSVSITQQKTTHVARIPVAMDTSIIFCLFALMISDSKMHSKDDMNNVDKKKERRREQNVRAAQKSYQAKKRERENLQQKNKELMEVQMRLLHDKCQLQERVNLLQHVYKSIFGNVETGSTTNSSPEHVTEILAGSVNDNSTSCDNSSDNTSLSSDGTDETSDRECSSSNSCSMSAPESPPVDGRNNKIINVPFKEKQNYSCDAHILDGSFFGIGATQEVGLESSTDTKESDNNSSKQEDDEVFVPAPKKIKHNNGSVHYPLQRCATDVTKKQTSFSRRVTVRDRYSAL</sequence>
<name>A0A0B6Y9J6_9EUPU</name>
<evidence type="ECO:0008006" key="4">
    <source>
        <dbReference type="Google" id="ProtNLM"/>
    </source>
</evidence>
<proteinExistence type="predicted"/>
<dbReference type="EMBL" id="HACG01005631">
    <property type="protein sequence ID" value="CEK52496.1"/>
    <property type="molecule type" value="Transcribed_RNA"/>
</dbReference>
<feature type="region of interest" description="Disordered" evidence="1">
    <location>
        <begin position="221"/>
        <end position="242"/>
    </location>
</feature>
<dbReference type="AlphaFoldDB" id="A0A0B6Y9J6"/>
<evidence type="ECO:0000256" key="1">
    <source>
        <dbReference type="SAM" id="MobiDB-lite"/>
    </source>
</evidence>
<evidence type="ECO:0000313" key="3">
    <source>
        <dbReference type="EMBL" id="CEK52496.1"/>
    </source>
</evidence>
<gene>
    <name evidence="3" type="primary">ORF17024</name>
</gene>
<organism evidence="3">
    <name type="scientific">Arion vulgaris</name>
    <dbReference type="NCBI Taxonomy" id="1028688"/>
    <lineage>
        <taxon>Eukaryota</taxon>
        <taxon>Metazoa</taxon>
        <taxon>Spiralia</taxon>
        <taxon>Lophotrochozoa</taxon>
        <taxon>Mollusca</taxon>
        <taxon>Gastropoda</taxon>
        <taxon>Heterobranchia</taxon>
        <taxon>Euthyneura</taxon>
        <taxon>Panpulmonata</taxon>
        <taxon>Eupulmonata</taxon>
        <taxon>Stylommatophora</taxon>
        <taxon>Helicina</taxon>
        <taxon>Arionoidea</taxon>
        <taxon>Arionidae</taxon>
        <taxon>Arion</taxon>
    </lineage>
</organism>
<feature type="compositionally biased region" description="Low complexity" evidence="1">
    <location>
        <begin position="166"/>
        <end position="176"/>
    </location>
</feature>
<dbReference type="CDD" id="cd14686">
    <property type="entry name" value="bZIP"/>
    <property type="match status" value="1"/>
</dbReference>
<accession>A0A0B6Y9J6</accession>